<dbReference type="GO" id="GO:0003677">
    <property type="term" value="F:DNA binding"/>
    <property type="evidence" value="ECO:0007669"/>
    <property type="project" value="UniProtKB-KW"/>
</dbReference>
<comment type="caution">
    <text evidence="6">The sequence shown here is derived from an EMBL/GenBank/DDBJ whole genome shotgun (WGS) entry which is preliminary data.</text>
</comment>
<proteinExistence type="predicted"/>
<dbReference type="Gene3D" id="1.10.10.10">
    <property type="entry name" value="Winged helix-like DNA-binding domain superfamily/Winged helix DNA-binding domain"/>
    <property type="match status" value="1"/>
</dbReference>
<feature type="domain" description="Cyclic nucleotide-binding" evidence="4">
    <location>
        <begin position="19"/>
        <end position="122"/>
    </location>
</feature>
<keyword evidence="3" id="KW-0804">Transcription</keyword>
<dbReference type="SUPFAM" id="SSF51206">
    <property type="entry name" value="cAMP-binding domain-like"/>
    <property type="match status" value="1"/>
</dbReference>
<gene>
    <name evidence="6" type="ORF">EIP75_00420</name>
</gene>
<organism evidence="6 7">
    <name type="scientific">Aquabacterium soli</name>
    <dbReference type="NCBI Taxonomy" id="2493092"/>
    <lineage>
        <taxon>Bacteria</taxon>
        <taxon>Pseudomonadati</taxon>
        <taxon>Pseudomonadota</taxon>
        <taxon>Betaproteobacteria</taxon>
        <taxon>Burkholderiales</taxon>
        <taxon>Aquabacterium</taxon>
    </lineage>
</organism>
<dbReference type="Gene3D" id="2.60.120.10">
    <property type="entry name" value="Jelly Rolls"/>
    <property type="match status" value="1"/>
</dbReference>
<dbReference type="InterPro" id="IPR012318">
    <property type="entry name" value="HTH_CRP"/>
</dbReference>
<dbReference type="PROSITE" id="PS50042">
    <property type="entry name" value="CNMP_BINDING_3"/>
    <property type="match status" value="1"/>
</dbReference>
<dbReference type="InterPro" id="IPR036390">
    <property type="entry name" value="WH_DNA-bd_sf"/>
</dbReference>
<dbReference type="InterPro" id="IPR050397">
    <property type="entry name" value="Env_Response_Regulators"/>
</dbReference>
<dbReference type="Proteomes" id="UP000269265">
    <property type="component" value="Unassembled WGS sequence"/>
</dbReference>
<evidence type="ECO:0000256" key="1">
    <source>
        <dbReference type="ARBA" id="ARBA00023015"/>
    </source>
</evidence>
<name>A0A426VGV0_9BURK</name>
<reference evidence="6 7" key="1">
    <citation type="submission" date="2018-12" db="EMBL/GenBank/DDBJ databases">
        <title>The whole draft genome of Aquabacterium sp. SJQ9.</title>
        <authorList>
            <person name="Sun L."/>
            <person name="Gao X."/>
            <person name="Chen W."/>
            <person name="Huang K."/>
        </authorList>
    </citation>
    <scope>NUCLEOTIDE SEQUENCE [LARGE SCALE GENOMIC DNA]</scope>
    <source>
        <strain evidence="6 7">SJQ9</strain>
    </source>
</reference>
<dbReference type="EMBL" id="RSED01000001">
    <property type="protein sequence ID" value="RRS06105.1"/>
    <property type="molecule type" value="Genomic_DNA"/>
</dbReference>
<dbReference type="PANTHER" id="PTHR24567">
    <property type="entry name" value="CRP FAMILY TRANSCRIPTIONAL REGULATORY PROTEIN"/>
    <property type="match status" value="1"/>
</dbReference>
<accession>A0A426VGV0</accession>
<feature type="domain" description="HTH crp-type" evidence="5">
    <location>
        <begin position="153"/>
        <end position="225"/>
    </location>
</feature>
<dbReference type="CDD" id="cd00038">
    <property type="entry name" value="CAP_ED"/>
    <property type="match status" value="1"/>
</dbReference>
<evidence type="ECO:0000256" key="3">
    <source>
        <dbReference type="ARBA" id="ARBA00023163"/>
    </source>
</evidence>
<dbReference type="Pfam" id="PF00027">
    <property type="entry name" value="cNMP_binding"/>
    <property type="match status" value="1"/>
</dbReference>
<dbReference type="GO" id="GO:0003700">
    <property type="term" value="F:DNA-binding transcription factor activity"/>
    <property type="evidence" value="ECO:0007669"/>
    <property type="project" value="InterPro"/>
</dbReference>
<dbReference type="OrthoDB" id="6881322at2"/>
<dbReference type="InterPro" id="IPR018490">
    <property type="entry name" value="cNMP-bd_dom_sf"/>
</dbReference>
<dbReference type="PROSITE" id="PS51063">
    <property type="entry name" value="HTH_CRP_2"/>
    <property type="match status" value="1"/>
</dbReference>
<evidence type="ECO:0000259" key="5">
    <source>
        <dbReference type="PROSITE" id="PS51063"/>
    </source>
</evidence>
<dbReference type="InterPro" id="IPR036388">
    <property type="entry name" value="WH-like_DNA-bd_sf"/>
</dbReference>
<keyword evidence="2" id="KW-0238">DNA-binding</keyword>
<dbReference type="InterPro" id="IPR014710">
    <property type="entry name" value="RmlC-like_jellyroll"/>
</dbReference>
<dbReference type="AlphaFoldDB" id="A0A426VGV0"/>
<dbReference type="InterPro" id="IPR000595">
    <property type="entry name" value="cNMP-bd_dom"/>
</dbReference>
<protein>
    <submittedName>
        <fullName evidence="6">Crp/Fnr family transcriptional regulator</fullName>
    </submittedName>
</protein>
<keyword evidence="1" id="KW-0805">Transcription regulation</keyword>
<dbReference type="SMART" id="SM00419">
    <property type="entry name" value="HTH_CRP"/>
    <property type="match status" value="1"/>
</dbReference>
<evidence type="ECO:0000313" key="7">
    <source>
        <dbReference type="Proteomes" id="UP000269265"/>
    </source>
</evidence>
<dbReference type="RefSeq" id="WP_125241248.1">
    <property type="nucleotide sequence ID" value="NZ_RSED01000001.1"/>
</dbReference>
<dbReference type="InterPro" id="IPR000524">
    <property type="entry name" value="Tscrpt_reg_HTH_GntR"/>
</dbReference>
<sequence>MDNSAGRIDVAGILATDPWYRELPASLQQALLKIGVPRRLQAGQRLFSRGDATNGIYATLEGRLAAFDVSEHGDESIQVHLEPVSWFGEMGLYDRLPRVHHVRAEQPATVLWLSDVILREHLARQPEHWFHFALLLTQKLRLALFVLEGRKVDSNDLRVARILLMLAQSSLSGAGETKQRVSVQQQEVADMLGMSRQTVNQALQRLKAEGLLQLAYNKVEITDLAALQAKVHFENWLPLIRSPE</sequence>
<evidence type="ECO:0000313" key="6">
    <source>
        <dbReference type="EMBL" id="RRS06105.1"/>
    </source>
</evidence>
<dbReference type="PRINTS" id="PR00035">
    <property type="entry name" value="HTHGNTR"/>
</dbReference>
<dbReference type="PRINTS" id="PR00034">
    <property type="entry name" value="HTHCRP"/>
</dbReference>
<evidence type="ECO:0000259" key="4">
    <source>
        <dbReference type="PROSITE" id="PS50042"/>
    </source>
</evidence>
<dbReference type="PANTHER" id="PTHR24567:SF74">
    <property type="entry name" value="HTH-TYPE TRANSCRIPTIONAL REGULATOR ARCR"/>
    <property type="match status" value="1"/>
</dbReference>
<dbReference type="Pfam" id="PF13545">
    <property type="entry name" value="HTH_Crp_2"/>
    <property type="match status" value="1"/>
</dbReference>
<keyword evidence="7" id="KW-1185">Reference proteome</keyword>
<dbReference type="SUPFAM" id="SSF46785">
    <property type="entry name" value="Winged helix' DNA-binding domain"/>
    <property type="match status" value="1"/>
</dbReference>
<dbReference type="GO" id="GO:0005829">
    <property type="term" value="C:cytosol"/>
    <property type="evidence" value="ECO:0007669"/>
    <property type="project" value="TreeGrafter"/>
</dbReference>
<evidence type="ECO:0000256" key="2">
    <source>
        <dbReference type="ARBA" id="ARBA00023125"/>
    </source>
</evidence>
<dbReference type="SMART" id="SM00100">
    <property type="entry name" value="cNMP"/>
    <property type="match status" value="1"/>
</dbReference>